<protein>
    <submittedName>
        <fullName evidence="1">Uncharacterized protein</fullName>
    </submittedName>
</protein>
<name>A0ABN8YIG2_RANTA</name>
<reference evidence="1" key="1">
    <citation type="submission" date="2023-04" db="EMBL/GenBank/DDBJ databases">
        <authorList>
            <consortium name="ELIXIR-Norway"/>
        </authorList>
    </citation>
    <scope>NUCLEOTIDE SEQUENCE [LARGE SCALE GENOMIC DNA]</scope>
</reference>
<dbReference type="EMBL" id="OX459938">
    <property type="protein sequence ID" value="CAI9160835.1"/>
    <property type="molecule type" value="Genomic_DNA"/>
</dbReference>
<proteinExistence type="predicted"/>
<keyword evidence="2" id="KW-1185">Reference proteome</keyword>
<dbReference type="Proteomes" id="UP001176941">
    <property type="component" value="Chromosome 2"/>
</dbReference>
<organism evidence="1 2">
    <name type="scientific">Rangifer tarandus platyrhynchus</name>
    <name type="common">Svalbard reindeer</name>
    <dbReference type="NCBI Taxonomy" id="3082113"/>
    <lineage>
        <taxon>Eukaryota</taxon>
        <taxon>Metazoa</taxon>
        <taxon>Chordata</taxon>
        <taxon>Craniata</taxon>
        <taxon>Vertebrata</taxon>
        <taxon>Euteleostomi</taxon>
        <taxon>Mammalia</taxon>
        <taxon>Eutheria</taxon>
        <taxon>Laurasiatheria</taxon>
        <taxon>Artiodactyla</taxon>
        <taxon>Ruminantia</taxon>
        <taxon>Pecora</taxon>
        <taxon>Cervidae</taxon>
        <taxon>Odocoileinae</taxon>
        <taxon>Rangifer</taxon>
    </lineage>
</organism>
<sequence>MLLPKLSCSTFFFFNTLSFHEVSTHTSLAHHILVFLLSSKPTLTYCISLLGCLTALNATHPKVKSFLASLLPLSLPASHTFLLSVPYLIERHHQLPYCLFIPLPFTSWSITNFYTKISVLRYHFNIPIFLHPSYHHHLLPELAGACLLPGVPDSSQFPLPRAHQSDLYKMKTKLCGTLPLKILH</sequence>
<gene>
    <name evidence="1" type="ORF">MRATA1EN1_LOCUS9797</name>
</gene>
<evidence type="ECO:0000313" key="1">
    <source>
        <dbReference type="EMBL" id="CAI9160835.1"/>
    </source>
</evidence>
<evidence type="ECO:0000313" key="2">
    <source>
        <dbReference type="Proteomes" id="UP001176941"/>
    </source>
</evidence>
<accession>A0ABN8YIG2</accession>